<evidence type="ECO:0000313" key="5">
    <source>
        <dbReference type="EMBL" id="ADP81450.1"/>
    </source>
</evidence>
<dbReference type="Gene3D" id="3.30.360.10">
    <property type="entry name" value="Dihydrodipicolinate Reductase, domain 2"/>
    <property type="match status" value="1"/>
</dbReference>
<dbReference type="Pfam" id="PF01408">
    <property type="entry name" value="GFO_IDH_MocA"/>
    <property type="match status" value="1"/>
</dbReference>
<dbReference type="eggNOG" id="COG0673">
    <property type="taxonomic scope" value="Bacteria"/>
</dbReference>
<dbReference type="PANTHER" id="PTHR22604">
    <property type="entry name" value="OXIDOREDUCTASES"/>
    <property type="match status" value="1"/>
</dbReference>
<accession>E3IXZ5</accession>
<gene>
    <name evidence="5" type="ordered locus">FraEuI1c_3441</name>
</gene>
<dbReference type="RefSeq" id="WP_013424568.1">
    <property type="nucleotide sequence ID" value="NC_014666.1"/>
</dbReference>
<dbReference type="Gene3D" id="3.40.50.720">
    <property type="entry name" value="NAD(P)-binding Rossmann-like Domain"/>
    <property type="match status" value="1"/>
</dbReference>
<dbReference type="InterPro" id="IPR055170">
    <property type="entry name" value="GFO_IDH_MocA-like_dom"/>
</dbReference>
<dbReference type="InParanoid" id="E3IXZ5"/>
<keyword evidence="6" id="KW-1185">Reference proteome</keyword>
<feature type="domain" description="GFO/IDH/MocA-like oxidoreductase" evidence="4">
    <location>
        <begin position="132"/>
        <end position="248"/>
    </location>
</feature>
<dbReference type="AlphaFoldDB" id="E3IXZ5"/>
<reference evidence="5 6" key="1">
    <citation type="submission" date="2010-10" db="EMBL/GenBank/DDBJ databases">
        <title>Complete sequence of Frankia sp. EuI1c.</title>
        <authorList>
            <consortium name="US DOE Joint Genome Institute"/>
            <person name="Lucas S."/>
            <person name="Copeland A."/>
            <person name="Lapidus A."/>
            <person name="Cheng J.-F."/>
            <person name="Bruce D."/>
            <person name="Goodwin L."/>
            <person name="Pitluck S."/>
            <person name="Chertkov O."/>
            <person name="Detter J.C."/>
            <person name="Han C."/>
            <person name="Tapia R."/>
            <person name="Land M."/>
            <person name="Hauser L."/>
            <person name="Jeffries C."/>
            <person name="Kyrpides N."/>
            <person name="Ivanova N."/>
            <person name="Mikhailova N."/>
            <person name="Beauchemin N."/>
            <person name="Sen A."/>
            <person name="Sur S.A."/>
            <person name="Gtari M."/>
            <person name="Wall L."/>
            <person name="Tisa L."/>
            <person name="Woyke T."/>
        </authorList>
    </citation>
    <scope>NUCLEOTIDE SEQUENCE [LARGE SCALE GENOMIC DNA]</scope>
    <source>
        <strain evidence="6">DSM 45817 / CECT 9037 / EuI1c</strain>
    </source>
</reference>
<dbReference type="GO" id="GO:0016491">
    <property type="term" value="F:oxidoreductase activity"/>
    <property type="evidence" value="ECO:0007669"/>
    <property type="project" value="UniProtKB-KW"/>
</dbReference>
<keyword evidence="2" id="KW-0560">Oxidoreductase</keyword>
<protein>
    <submittedName>
        <fullName evidence="5">Oxidoreductase domain protein</fullName>
    </submittedName>
</protein>
<evidence type="ECO:0000259" key="3">
    <source>
        <dbReference type="Pfam" id="PF01408"/>
    </source>
</evidence>
<dbReference type="Pfam" id="PF22725">
    <property type="entry name" value="GFO_IDH_MocA_C3"/>
    <property type="match status" value="1"/>
</dbReference>
<evidence type="ECO:0000259" key="4">
    <source>
        <dbReference type="Pfam" id="PF22725"/>
    </source>
</evidence>
<proteinExistence type="inferred from homology"/>
<dbReference type="GO" id="GO:0000166">
    <property type="term" value="F:nucleotide binding"/>
    <property type="evidence" value="ECO:0007669"/>
    <property type="project" value="InterPro"/>
</dbReference>
<feature type="domain" description="Gfo/Idh/MocA-like oxidoreductase N-terminal" evidence="3">
    <location>
        <begin position="3"/>
        <end position="122"/>
    </location>
</feature>
<dbReference type="KEGG" id="fri:FraEuI1c_3441"/>
<dbReference type="EMBL" id="CP002299">
    <property type="protein sequence ID" value="ADP81450.1"/>
    <property type="molecule type" value="Genomic_DNA"/>
</dbReference>
<evidence type="ECO:0000256" key="1">
    <source>
        <dbReference type="ARBA" id="ARBA00010928"/>
    </source>
</evidence>
<organism evidence="5 6">
    <name type="scientific">Pseudofrankia inefficax (strain DSM 45817 / CECT 9037 / DDB 130130 / EuI1c)</name>
    <name type="common">Frankia inefficax</name>
    <dbReference type="NCBI Taxonomy" id="298654"/>
    <lineage>
        <taxon>Bacteria</taxon>
        <taxon>Bacillati</taxon>
        <taxon>Actinomycetota</taxon>
        <taxon>Actinomycetes</taxon>
        <taxon>Frankiales</taxon>
        <taxon>Frankiaceae</taxon>
        <taxon>Pseudofrankia</taxon>
    </lineage>
</organism>
<evidence type="ECO:0000256" key="2">
    <source>
        <dbReference type="ARBA" id="ARBA00023002"/>
    </source>
</evidence>
<dbReference type="STRING" id="298654.FraEuI1c_3441"/>
<dbReference type="OrthoDB" id="9815825at2"/>
<name>E3IXZ5_PSEI1</name>
<dbReference type="InterPro" id="IPR050984">
    <property type="entry name" value="Gfo/Idh/MocA_domain"/>
</dbReference>
<comment type="similarity">
    <text evidence="1">Belongs to the Gfo/Idh/MocA family.</text>
</comment>
<dbReference type="HOGENOM" id="CLU_023194_7_2_11"/>
<dbReference type="SUPFAM" id="SSF51735">
    <property type="entry name" value="NAD(P)-binding Rossmann-fold domains"/>
    <property type="match status" value="1"/>
</dbReference>
<dbReference type="InterPro" id="IPR036291">
    <property type="entry name" value="NAD(P)-bd_dom_sf"/>
</dbReference>
<dbReference type="PANTHER" id="PTHR22604:SF105">
    <property type="entry name" value="TRANS-1,2-DIHYDROBENZENE-1,2-DIOL DEHYDROGENASE"/>
    <property type="match status" value="1"/>
</dbReference>
<sequence>MSLRWAIAGTGEVAHGFAVALGRVPDAELVAVGSRDPAATEDLGARFGVPRRRRYGSYEELAADDRVDLVYVATPSSHHHRHTVLFLSAGRGVLCEKPFALDAAQAGEMVATAREQGRFLMEAMGSRFLPAYVRLRELVAAGSIGTVLGVDGDFGLRFPSLAGHRLFDSAEGDGALLDLGVYPVSLASMLLGEPDRVSALGERDAAGVDEHVAVLMNYRQGAVAIARASLRVSLGCTARIFGSDGSIELPAFMHCPDELVLRGRSGTQRLHLPAASDNADAGHLGGSGPGGGLHHQIRHVHDRLRAGQLDSDVMPLAESVSVMRTLDAARAHLALRYLDADLRFPHTQAAAGR</sequence>
<dbReference type="Proteomes" id="UP000002484">
    <property type="component" value="Chromosome"/>
</dbReference>
<evidence type="ECO:0000313" key="6">
    <source>
        <dbReference type="Proteomes" id="UP000002484"/>
    </source>
</evidence>
<dbReference type="InterPro" id="IPR000683">
    <property type="entry name" value="Gfo/Idh/MocA-like_OxRdtase_N"/>
</dbReference>
<dbReference type="SUPFAM" id="SSF55347">
    <property type="entry name" value="Glyceraldehyde-3-phosphate dehydrogenase-like, C-terminal domain"/>
    <property type="match status" value="1"/>
</dbReference>